<dbReference type="Gene3D" id="3.40.50.11990">
    <property type="entry name" value="RNA polymerase II accessory factor, Cdc73 C-terminal domain"/>
    <property type="match status" value="1"/>
</dbReference>
<dbReference type="AlphaFoldDB" id="A0AAF0ETU2"/>
<comment type="similarity">
    <text evidence="2">Belongs to the CDC73 family.</text>
</comment>
<dbReference type="InterPro" id="IPR031336">
    <property type="entry name" value="CDC73_C"/>
</dbReference>
<dbReference type="FunFam" id="3.40.50.11990:FF:000004">
    <property type="entry name" value="Potential RNA Pol II elongation accessory factor"/>
    <property type="match status" value="1"/>
</dbReference>
<evidence type="ECO:0000313" key="7">
    <source>
        <dbReference type="EMBL" id="WFD36771.1"/>
    </source>
</evidence>
<protein>
    <submittedName>
        <fullName evidence="7">Accessory factor associated with RNA polymerase II</fullName>
    </submittedName>
</protein>
<dbReference type="InterPro" id="IPR038103">
    <property type="entry name" value="CDC73_C_sf"/>
</dbReference>
<dbReference type="InterPro" id="IPR007852">
    <property type="entry name" value="Cdc73/Parafibromin"/>
</dbReference>
<evidence type="ECO:0000256" key="5">
    <source>
        <dbReference type="SAM" id="MobiDB-lite"/>
    </source>
</evidence>
<evidence type="ECO:0000256" key="2">
    <source>
        <dbReference type="ARBA" id="ARBA00010427"/>
    </source>
</evidence>
<reference evidence="7" key="1">
    <citation type="submission" date="2023-03" db="EMBL/GenBank/DDBJ databases">
        <title>Mating type loci evolution in Malassezia.</title>
        <authorList>
            <person name="Coelho M.A."/>
        </authorList>
    </citation>
    <scope>NUCLEOTIDE SEQUENCE</scope>
    <source>
        <strain evidence="7">CBS 11721</strain>
    </source>
</reference>
<dbReference type="GO" id="GO:0016593">
    <property type="term" value="C:Cdc73/Paf1 complex"/>
    <property type="evidence" value="ECO:0007669"/>
    <property type="project" value="InterPro"/>
</dbReference>
<feature type="domain" description="Cell division control protein 73 C-terminal" evidence="6">
    <location>
        <begin position="589"/>
        <end position="758"/>
    </location>
</feature>
<organism evidence="7 8">
    <name type="scientific">Malassezia cuniculi</name>
    <dbReference type="NCBI Taxonomy" id="948313"/>
    <lineage>
        <taxon>Eukaryota</taxon>
        <taxon>Fungi</taxon>
        <taxon>Dikarya</taxon>
        <taxon>Basidiomycota</taxon>
        <taxon>Ustilaginomycotina</taxon>
        <taxon>Malasseziomycetes</taxon>
        <taxon>Malasseziales</taxon>
        <taxon>Malasseziaceae</taxon>
        <taxon>Malassezia</taxon>
    </lineage>
</organism>
<dbReference type="GO" id="GO:0006368">
    <property type="term" value="P:transcription elongation by RNA polymerase II"/>
    <property type="evidence" value="ECO:0007669"/>
    <property type="project" value="InterPro"/>
</dbReference>
<dbReference type="GO" id="GO:0032968">
    <property type="term" value="P:positive regulation of transcription elongation by RNA polymerase II"/>
    <property type="evidence" value="ECO:0007669"/>
    <property type="project" value="TreeGrafter"/>
</dbReference>
<keyword evidence="8" id="KW-1185">Reference proteome</keyword>
<evidence type="ECO:0000256" key="4">
    <source>
        <dbReference type="ARBA" id="ARBA00023242"/>
    </source>
</evidence>
<proteinExistence type="inferred from homology"/>
<feature type="region of interest" description="Disordered" evidence="5">
    <location>
        <begin position="96"/>
        <end position="124"/>
    </location>
</feature>
<feature type="region of interest" description="Disordered" evidence="5">
    <location>
        <begin position="281"/>
        <end position="300"/>
    </location>
</feature>
<keyword evidence="3" id="KW-0804">Transcription</keyword>
<evidence type="ECO:0000256" key="1">
    <source>
        <dbReference type="ARBA" id="ARBA00004123"/>
    </source>
</evidence>
<comment type="subcellular location">
    <subcellularLocation>
        <location evidence="1">Nucleus</location>
    </subcellularLocation>
</comment>
<evidence type="ECO:0000256" key="3">
    <source>
        <dbReference type="ARBA" id="ARBA00023163"/>
    </source>
</evidence>
<dbReference type="EMBL" id="CP119881">
    <property type="protein sequence ID" value="WFD36771.1"/>
    <property type="molecule type" value="Genomic_DNA"/>
</dbReference>
<dbReference type="GO" id="GO:0000993">
    <property type="term" value="F:RNA polymerase II complex binding"/>
    <property type="evidence" value="ECO:0007669"/>
    <property type="project" value="TreeGrafter"/>
</dbReference>
<dbReference type="PANTHER" id="PTHR12466">
    <property type="entry name" value="CDC73 DOMAIN PROTEIN"/>
    <property type="match status" value="1"/>
</dbReference>
<dbReference type="PANTHER" id="PTHR12466:SF8">
    <property type="entry name" value="PARAFIBROMIN"/>
    <property type="match status" value="1"/>
</dbReference>
<dbReference type="Proteomes" id="UP001219933">
    <property type="component" value="Chromosome 5"/>
</dbReference>
<evidence type="ECO:0000313" key="8">
    <source>
        <dbReference type="Proteomes" id="UP001219933"/>
    </source>
</evidence>
<keyword evidence="4" id="KW-0539">Nucleus</keyword>
<dbReference type="Pfam" id="PF05179">
    <property type="entry name" value="CDC73_C"/>
    <property type="match status" value="1"/>
</dbReference>
<evidence type="ECO:0000259" key="6">
    <source>
        <dbReference type="Pfam" id="PF05179"/>
    </source>
</evidence>
<gene>
    <name evidence="7" type="primary">CDC73</name>
    <name evidence="7" type="ORF">MCUN1_003658</name>
</gene>
<name>A0AAF0ETU2_9BASI</name>
<accession>A0AAF0ETU2</accession>
<sequence>MSNWVHISSAAPVGLGVTLDGPSHAAHAPVFTDADRASGLDHVYANDMRMHSSIPKKSERPTSVYDAPSSLDATDAAPLRPLSLVSKYFKPDEHEWDSSLMQSPIPRPDSRRYADSPPLYDTTLTDESYVDDDLSGRISPGEIHGLHIALPEPSASLSHAHGLGTPMGARRLRQLQLPHMCGVEHDESPEVSFQETPERQTHKRTGSSFRRVPFAVLHPRIPREEPSEESKALYWTGFMSMPWYWLIGGWCAVDDGILLAPWSTPTFSSFRHGLHPYGPPFSLSRATPRPPPNGQRDGHARPSLLIAADDVDAIDPAVFGAEHKGIKFYVQQRRAYSIPDALNCLRAAFALSQEDPLSHVACKKGGESVSFDEATEIVISGIDPATLQPSDGKSIGFSKDAITRLARSKETATQNISPADSPDLFFSVGALVFAVIQRGERAGAYLRNATTAQVPALYALDRQGVLDYLLGKSDHWEGVVGAPHAAGGADSSAHATAPAGPAKRVYVRDEQDAEWVKRMRSNYEVVLLDRDDSLKGSLCGVGEAPGPMTDLRSIRSVVAPMLEAAKRRASGAARAPQKPASAPVRKHRAQDPIILLSNSPTSLINMFNVRALLQDGVFIPPEEARKQAGGIPELVITIQSRSSDVPSRPQGRTRRILVVDSAEAVNRLGTGAPGSEQDPWNRVVAVFTTGQLWQFKNYRWTEPRDLFKNVMGVYVRWNNDTPSAQVRDWSVTELQIDRTKRHTDKQLAAFFWRTLDGWVQRKKPHLQA</sequence>
<feature type="region of interest" description="Disordered" evidence="5">
    <location>
        <begin position="52"/>
        <end position="72"/>
    </location>
</feature>